<evidence type="ECO:0008006" key="4">
    <source>
        <dbReference type="Google" id="ProtNLM"/>
    </source>
</evidence>
<feature type="signal peptide" evidence="1">
    <location>
        <begin position="1"/>
        <end position="34"/>
    </location>
</feature>
<name>A0A1D7U3C7_9HYPH</name>
<dbReference type="AlphaFoldDB" id="A0A1D7U3C7"/>
<sequence length="213" mass="22243">MCSTVGREDAFDVRCSLLSGALCALALSAAGAQAQVFLPFSTFDALPSFAWSEPTLAPGGVKWEGNYARISSGFQVTSSKRLGTSAGPTFGLEAGTMRRDGNFVYGIVGALQYMPAIGGYGTPSFGNVAYTRDFAGAFQIKAGVLATPDVLLYTKVGMSAANETLRFGGSPWSAPFSRSDIALRPEAYVGAEWAVTNNLTLGLEVGVVGQAIR</sequence>
<dbReference type="InterPro" id="IPR011250">
    <property type="entry name" value="OMP/PagP_B-barrel"/>
</dbReference>
<dbReference type="Gene3D" id="2.40.160.20">
    <property type="match status" value="1"/>
</dbReference>
<feature type="chain" id="PRO_5009099928" description="Outer membrane protein OmpA-like transmembrane domain-containing protein" evidence="1">
    <location>
        <begin position="35"/>
        <end position="213"/>
    </location>
</feature>
<dbReference type="Proteomes" id="UP000094969">
    <property type="component" value="Chromosome"/>
</dbReference>
<dbReference type="KEGG" id="bvv:BHK69_16785"/>
<evidence type="ECO:0000313" key="2">
    <source>
        <dbReference type="EMBL" id="AOO81884.1"/>
    </source>
</evidence>
<proteinExistence type="predicted"/>
<reference evidence="2 3" key="1">
    <citation type="journal article" date="2015" name="Antonie Van Leeuwenhoek">
        <title>Bosea vaviloviae sp. nov., a new species of slow-growing rhizobia isolated from nodules of the relict species Vavilovia formosa (Stev.) Fed.</title>
        <authorList>
            <person name="Safronova V.I."/>
            <person name="Kuznetsova I.G."/>
            <person name="Sazanova A.L."/>
            <person name="Kimeklis A.K."/>
            <person name="Belimov A.A."/>
            <person name="Andronov E.E."/>
            <person name="Pinaev A.G."/>
            <person name="Chizhevskaya E.P."/>
            <person name="Pukhaev A.R."/>
            <person name="Popov K.P."/>
            <person name="Willems A."/>
            <person name="Tikhonovich I.A."/>
        </authorList>
    </citation>
    <scope>NUCLEOTIDE SEQUENCE [LARGE SCALE GENOMIC DNA]</scope>
    <source>
        <strain evidence="2 3">Vaf18</strain>
    </source>
</reference>
<evidence type="ECO:0000313" key="3">
    <source>
        <dbReference type="Proteomes" id="UP000094969"/>
    </source>
</evidence>
<dbReference type="SUPFAM" id="SSF56925">
    <property type="entry name" value="OMPA-like"/>
    <property type="match status" value="1"/>
</dbReference>
<keyword evidence="1" id="KW-0732">Signal</keyword>
<evidence type="ECO:0000256" key="1">
    <source>
        <dbReference type="SAM" id="SignalP"/>
    </source>
</evidence>
<dbReference type="EMBL" id="CP017147">
    <property type="protein sequence ID" value="AOO81884.1"/>
    <property type="molecule type" value="Genomic_DNA"/>
</dbReference>
<accession>A0A1D7U3C7</accession>
<organism evidence="2 3">
    <name type="scientific">Bosea vaviloviae</name>
    <dbReference type="NCBI Taxonomy" id="1526658"/>
    <lineage>
        <taxon>Bacteria</taxon>
        <taxon>Pseudomonadati</taxon>
        <taxon>Pseudomonadota</taxon>
        <taxon>Alphaproteobacteria</taxon>
        <taxon>Hyphomicrobiales</taxon>
        <taxon>Boseaceae</taxon>
        <taxon>Bosea</taxon>
    </lineage>
</organism>
<gene>
    <name evidence="2" type="ORF">BHK69_16785</name>
</gene>
<keyword evidence="3" id="KW-1185">Reference proteome</keyword>
<protein>
    <recommendedName>
        <fullName evidence="4">Outer membrane protein OmpA-like transmembrane domain-containing protein</fullName>
    </recommendedName>
</protein>